<dbReference type="GO" id="GO:0005886">
    <property type="term" value="C:plasma membrane"/>
    <property type="evidence" value="ECO:0007669"/>
    <property type="project" value="TreeGrafter"/>
</dbReference>
<feature type="signal peptide" evidence="1">
    <location>
        <begin position="1"/>
        <end position="23"/>
    </location>
</feature>
<dbReference type="GO" id="GO:0005227">
    <property type="term" value="F:calcium-activated cation channel activity"/>
    <property type="evidence" value="ECO:0007669"/>
    <property type="project" value="InterPro"/>
</dbReference>
<dbReference type="InterPro" id="IPR045122">
    <property type="entry name" value="Csc1-like"/>
</dbReference>
<evidence type="ECO:0000259" key="2">
    <source>
        <dbReference type="Pfam" id="PF14703"/>
    </source>
</evidence>
<accession>A0AAW1JM24</accession>
<feature type="domain" description="CSC1/OSCA1-like cytosolic" evidence="2">
    <location>
        <begin position="14"/>
        <end position="94"/>
    </location>
</feature>
<evidence type="ECO:0000256" key="1">
    <source>
        <dbReference type="SAM" id="SignalP"/>
    </source>
</evidence>
<dbReference type="EMBL" id="JBDFQZ010000007">
    <property type="protein sequence ID" value="KAK9705389.1"/>
    <property type="molecule type" value="Genomic_DNA"/>
</dbReference>
<gene>
    <name evidence="3" type="ORF">RND81_07G052700</name>
</gene>
<dbReference type="AlphaFoldDB" id="A0AAW1JM24"/>
<dbReference type="Proteomes" id="UP001443914">
    <property type="component" value="Unassembled WGS sequence"/>
</dbReference>
<dbReference type="PANTHER" id="PTHR13018">
    <property type="entry name" value="PROBABLE MEMBRANE PROTEIN DUF221-RELATED"/>
    <property type="match status" value="1"/>
</dbReference>
<comment type="caution">
    <text evidence="3">The sequence shown here is derived from an EMBL/GenBank/DDBJ whole genome shotgun (WGS) entry which is preliminary data.</text>
</comment>
<dbReference type="InterPro" id="IPR027815">
    <property type="entry name" value="CSC1/OSCA1-like_cyt"/>
</dbReference>
<keyword evidence="4" id="KW-1185">Reference proteome</keyword>
<dbReference type="Pfam" id="PF14703">
    <property type="entry name" value="PHM7_cyt"/>
    <property type="match status" value="1"/>
</dbReference>
<dbReference type="PANTHER" id="PTHR13018:SF96">
    <property type="entry name" value="OS05G0393800 PROTEIN"/>
    <property type="match status" value="1"/>
</dbReference>
<evidence type="ECO:0000313" key="4">
    <source>
        <dbReference type="Proteomes" id="UP001443914"/>
    </source>
</evidence>
<organism evidence="3 4">
    <name type="scientific">Saponaria officinalis</name>
    <name type="common">Common soapwort</name>
    <name type="synonym">Lychnis saponaria</name>
    <dbReference type="NCBI Taxonomy" id="3572"/>
    <lineage>
        <taxon>Eukaryota</taxon>
        <taxon>Viridiplantae</taxon>
        <taxon>Streptophyta</taxon>
        <taxon>Embryophyta</taxon>
        <taxon>Tracheophyta</taxon>
        <taxon>Spermatophyta</taxon>
        <taxon>Magnoliopsida</taxon>
        <taxon>eudicotyledons</taxon>
        <taxon>Gunneridae</taxon>
        <taxon>Pentapetalae</taxon>
        <taxon>Caryophyllales</taxon>
        <taxon>Caryophyllaceae</taxon>
        <taxon>Caryophylleae</taxon>
        <taxon>Saponaria</taxon>
    </lineage>
</organism>
<evidence type="ECO:0000313" key="3">
    <source>
        <dbReference type="EMBL" id="KAK9705389.1"/>
    </source>
</evidence>
<protein>
    <recommendedName>
        <fullName evidence="2">CSC1/OSCA1-like cytosolic domain-containing protein</fullName>
    </recommendedName>
</protein>
<sequence length="95" mass="11257">MYLQMPMNLSVIMLNIFFCVNHADHYLLHQVVYNANKLASLVDKKKSLGNWLVYYQNKYERKPSRKPTIKTGLWGLWGNRVDAIDYYTKEIDKLS</sequence>
<reference evidence="3" key="1">
    <citation type="submission" date="2024-03" db="EMBL/GenBank/DDBJ databases">
        <title>WGS assembly of Saponaria officinalis var. Norfolk2.</title>
        <authorList>
            <person name="Jenkins J."/>
            <person name="Shu S."/>
            <person name="Grimwood J."/>
            <person name="Barry K."/>
            <person name="Goodstein D."/>
            <person name="Schmutz J."/>
            <person name="Leebens-Mack J."/>
            <person name="Osbourn A."/>
        </authorList>
    </citation>
    <scope>NUCLEOTIDE SEQUENCE [LARGE SCALE GENOMIC DNA]</scope>
    <source>
        <strain evidence="3">JIC</strain>
    </source>
</reference>
<keyword evidence="1" id="KW-0732">Signal</keyword>
<name>A0AAW1JM24_SAPOF</name>
<proteinExistence type="predicted"/>
<feature type="chain" id="PRO_5043587193" description="CSC1/OSCA1-like cytosolic domain-containing protein" evidence="1">
    <location>
        <begin position="24"/>
        <end position="95"/>
    </location>
</feature>